<protein>
    <submittedName>
        <fullName evidence="2">Uncharacterized protein</fullName>
    </submittedName>
</protein>
<dbReference type="AlphaFoldDB" id="A0AAD6SIG5"/>
<comment type="caution">
    <text evidence="2">The sequence shown here is derived from an EMBL/GenBank/DDBJ whole genome shotgun (WGS) entry which is preliminary data.</text>
</comment>
<feature type="region of interest" description="Disordered" evidence="1">
    <location>
        <begin position="261"/>
        <end position="310"/>
    </location>
</feature>
<evidence type="ECO:0000313" key="3">
    <source>
        <dbReference type="Proteomes" id="UP001218188"/>
    </source>
</evidence>
<proteinExistence type="predicted"/>
<dbReference type="EMBL" id="JARJCM010000135">
    <property type="protein sequence ID" value="KAJ7026680.1"/>
    <property type="molecule type" value="Genomic_DNA"/>
</dbReference>
<evidence type="ECO:0000313" key="2">
    <source>
        <dbReference type="EMBL" id="KAJ7026680.1"/>
    </source>
</evidence>
<name>A0AAD6SIG5_9AGAR</name>
<organism evidence="2 3">
    <name type="scientific">Mycena alexandri</name>
    <dbReference type="NCBI Taxonomy" id="1745969"/>
    <lineage>
        <taxon>Eukaryota</taxon>
        <taxon>Fungi</taxon>
        <taxon>Dikarya</taxon>
        <taxon>Basidiomycota</taxon>
        <taxon>Agaricomycotina</taxon>
        <taxon>Agaricomycetes</taxon>
        <taxon>Agaricomycetidae</taxon>
        <taxon>Agaricales</taxon>
        <taxon>Marasmiineae</taxon>
        <taxon>Mycenaceae</taxon>
        <taxon>Mycena</taxon>
    </lineage>
</organism>
<gene>
    <name evidence="2" type="ORF">C8F04DRAFT_1190343</name>
</gene>
<sequence>MAHQGIQYFATPPVTAAPVPGACKSFPFSVFAVLSADKCSPQLLLTILRLHFCQFSIRQVYHPLIGIFDAAIAPLVKLLISFPNDHPVVNSCNSFFTELATPGGQGKDRVRAWTPHWWRKTPESSALLMRPLEILLEFGTEAVPEVPSDEWWRRVMSMARILLFLLTIQHELEEPLNLNGDIFEDLGQGTIIRLPDKYHGAVRAMLLATRPKWLSHKKYWDSQPAFLVSPRDFKSHHTSPDPAYRPCTVVRLCEPDISRPPIEIDNLTGTEEVPTKGRSRPASEHEDTPAPKRRAMSRTLRSCGPKGPKKETVVAVPVGKIVASGPGWITVNVLGSDI</sequence>
<dbReference type="Proteomes" id="UP001218188">
    <property type="component" value="Unassembled WGS sequence"/>
</dbReference>
<keyword evidence="3" id="KW-1185">Reference proteome</keyword>
<accession>A0AAD6SIG5</accession>
<feature type="compositionally biased region" description="Basic and acidic residues" evidence="1">
    <location>
        <begin position="281"/>
        <end position="290"/>
    </location>
</feature>
<reference evidence="2" key="1">
    <citation type="submission" date="2023-03" db="EMBL/GenBank/DDBJ databases">
        <title>Massive genome expansion in bonnet fungi (Mycena s.s.) driven by repeated elements and novel gene families across ecological guilds.</title>
        <authorList>
            <consortium name="Lawrence Berkeley National Laboratory"/>
            <person name="Harder C.B."/>
            <person name="Miyauchi S."/>
            <person name="Viragh M."/>
            <person name="Kuo A."/>
            <person name="Thoen E."/>
            <person name="Andreopoulos B."/>
            <person name="Lu D."/>
            <person name="Skrede I."/>
            <person name="Drula E."/>
            <person name="Henrissat B."/>
            <person name="Morin E."/>
            <person name="Kohler A."/>
            <person name="Barry K."/>
            <person name="LaButti K."/>
            <person name="Morin E."/>
            <person name="Salamov A."/>
            <person name="Lipzen A."/>
            <person name="Mereny Z."/>
            <person name="Hegedus B."/>
            <person name="Baldrian P."/>
            <person name="Stursova M."/>
            <person name="Weitz H."/>
            <person name="Taylor A."/>
            <person name="Grigoriev I.V."/>
            <person name="Nagy L.G."/>
            <person name="Martin F."/>
            <person name="Kauserud H."/>
        </authorList>
    </citation>
    <scope>NUCLEOTIDE SEQUENCE</scope>
    <source>
        <strain evidence="2">CBHHK200</strain>
    </source>
</reference>
<evidence type="ECO:0000256" key="1">
    <source>
        <dbReference type="SAM" id="MobiDB-lite"/>
    </source>
</evidence>